<evidence type="ECO:0000313" key="3">
    <source>
        <dbReference type="Proteomes" id="UP000631114"/>
    </source>
</evidence>
<name>A0A835IE02_9MAGN</name>
<comment type="caution">
    <text evidence="2">The sequence shown here is derived from an EMBL/GenBank/DDBJ whole genome shotgun (WGS) entry which is preliminary data.</text>
</comment>
<dbReference type="SUPFAM" id="SSF48264">
    <property type="entry name" value="Cytochrome P450"/>
    <property type="match status" value="1"/>
</dbReference>
<protein>
    <recommendedName>
        <fullName evidence="4">Cytochrome P450</fullName>
    </recommendedName>
</protein>
<dbReference type="InterPro" id="IPR002401">
    <property type="entry name" value="Cyt_P450_E_grp-I"/>
</dbReference>
<evidence type="ECO:0000256" key="1">
    <source>
        <dbReference type="ARBA" id="ARBA00010617"/>
    </source>
</evidence>
<dbReference type="InterPro" id="IPR036396">
    <property type="entry name" value="Cyt_P450_sf"/>
</dbReference>
<proteinExistence type="inferred from homology"/>
<dbReference type="GO" id="GO:0020037">
    <property type="term" value="F:heme binding"/>
    <property type="evidence" value="ECO:0007669"/>
    <property type="project" value="InterPro"/>
</dbReference>
<sequence length="214" mass="24272">MSFNVTSNVMLSKDIVDLESKKDVEFVTSIANAIELGGQPNIADFFPFLWCLDPQGIKRKMKGDRVYTHKFAYGFVEKRILKRKNRKKNTKNDFLDVLLDFQGNQRDGELENILEKNIGIMILAVVKETLRLHPPVPQRVMENTKFMGYSVPKDTQILVNIWGSGCVGMSLAHRTLHLALGSLIQSFEWALEDGVINARKYGHDRKVGCSTEKG</sequence>
<dbReference type="AlphaFoldDB" id="A0A835IE02"/>
<dbReference type="Pfam" id="PF00067">
    <property type="entry name" value="p450"/>
    <property type="match status" value="2"/>
</dbReference>
<dbReference type="GO" id="GO:0004497">
    <property type="term" value="F:monooxygenase activity"/>
    <property type="evidence" value="ECO:0007669"/>
    <property type="project" value="InterPro"/>
</dbReference>
<organism evidence="2 3">
    <name type="scientific">Coptis chinensis</name>
    <dbReference type="NCBI Taxonomy" id="261450"/>
    <lineage>
        <taxon>Eukaryota</taxon>
        <taxon>Viridiplantae</taxon>
        <taxon>Streptophyta</taxon>
        <taxon>Embryophyta</taxon>
        <taxon>Tracheophyta</taxon>
        <taxon>Spermatophyta</taxon>
        <taxon>Magnoliopsida</taxon>
        <taxon>Ranunculales</taxon>
        <taxon>Ranunculaceae</taxon>
        <taxon>Coptidoideae</taxon>
        <taxon>Coptis</taxon>
    </lineage>
</organism>
<dbReference type="GO" id="GO:0016705">
    <property type="term" value="F:oxidoreductase activity, acting on paired donors, with incorporation or reduction of molecular oxygen"/>
    <property type="evidence" value="ECO:0007669"/>
    <property type="project" value="InterPro"/>
</dbReference>
<dbReference type="PANTHER" id="PTHR47950:SF14">
    <property type="entry name" value="CYTOCHROME P450 76A2-LIKE ISOFORM X1"/>
    <property type="match status" value="1"/>
</dbReference>
<dbReference type="Proteomes" id="UP000631114">
    <property type="component" value="Unassembled WGS sequence"/>
</dbReference>
<dbReference type="Gene3D" id="1.10.630.10">
    <property type="entry name" value="Cytochrome P450"/>
    <property type="match status" value="2"/>
</dbReference>
<evidence type="ECO:0000313" key="2">
    <source>
        <dbReference type="EMBL" id="KAF9614682.1"/>
    </source>
</evidence>
<keyword evidence="3" id="KW-1185">Reference proteome</keyword>
<dbReference type="GO" id="GO:0044550">
    <property type="term" value="P:secondary metabolite biosynthetic process"/>
    <property type="evidence" value="ECO:0007669"/>
    <property type="project" value="UniProtKB-ARBA"/>
</dbReference>
<dbReference type="PRINTS" id="PR00463">
    <property type="entry name" value="EP450I"/>
</dbReference>
<dbReference type="InterPro" id="IPR001128">
    <property type="entry name" value="Cyt_P450"/>
</dbReference>
<accession>A0A835IE02</accession>
<dbReference type="GO" id="GO:0005506">
    <property type="term" value="F:iron ion binding"/>
    <property type="evidence" value="ECO:0007669"/>
    <property type="project" value="InterPro"/>
</dbReference>
<dbReference type="EMBL" id="JADFTS010000003">
    <property type="protein sequence ID" value="KAF9614682.1"/>
    <property type="molecule type" value="Genomic_DNA"/>
</dbReference>
<comment type="similarity">
    <text evidence="1">Belongs to the cytochrome P450 family.</text>
</comment>
<gene>
    <name evidence="2" type="ORF">IFM89_019810</name>
</gene>
<reference evidence="2 3" key="1">
    <citation type="submission" date="2020-10" db="EMBL/GenBank/DDBJ databases">
        <title>The Coptis chinensis genome and diversification of protoberbering-type alkaloids.</title>
        <authorList>
            <person name="Wang B."/>
            <person name="Shu S."/>
            <person name="Song C."/>
            <person name="Liu Y."/>
        </authorList>
    </citation>
    <scope>NUCLEOTIDE SEQUENCE [LARGE SCALE GENOMIC DNA]</scope>
    <source>
        <strain evidence="2">HL-2020</strain>
        <tissue evidence="2">Leaf</tissue>
    </source>
</reference>
<dbReference type="PANTHER" id="PTHR47950">
    <property type="entry name" value="CYTOCHROME P450, FAMILY 76, SUBFAMILY C, POLYPEPTIDE 5-RELATED"/>
    <property type="match status" value="1"/>
</dbReference>
<evidence type="ECO:0008006" key="4">
    <source>
        <dbReference type="Google" id="ProtNLM"/>
    </source>
</evidence>
<dbReference type="OrthoDB" id="1055148at2759"/>